<name>A0A1Q2ZVR8_ZYGRO</name>
<dbReference type="GO" id="GO:0099022">
    <property type="term" value="P:vesicle tethering"/>
    <property type="evidence" value="ECO:0007669"/>
    <property type="project" value="EnsemblFungi"/>
</dbReference>
<dbReference type="GO" id="GO:0042144">
    <property type="term" value="P:vacuole fusion, non-autophagic"/>
    <property type="evidence" value="ECO:0007669"/>
    <property type="project" value="EnsemblFungi"/>
</dbReference>
<protein>
    <submittedName>
        <fullName evidence="2">Uncharacterized protein</fullName>
    </submittedName>
</protein>
<dbReference type="GO" id="GO:0032889">
    <property type="term" value="P:regulation of vacuole fusion, non-autophagic"/>
    <property type="evidence" value="ECO:0007669"/>
    <property type="project" value="EnsemblFungi"/>
</dbReference>
<dbReference type="GO" id="GO:0033263">
    <property type="term" value="C:CORVET complex"/>
    <property type="evidence" value="ECO:0007669"/>
    <property type="project" value="EnsemblFungi"/>
</dbReference>
<dbReference type="GO" id="GO:0031901">
    <property type="term" value="C:early endosome membrane"/>
    <property type="evidence" value="ECO:0007669"/>
    <property type="project" value="EnsemblFungi"/>
</dbReference>
<evidence type="ECO:0000313" key="3">
    <source>
        <dbReference type="Proteomes" id="UP000187013"/>
    </source>
</evidence>
<dbReference type="InterPro" id="IPR036045">
    <property type="entry name" value="Sec1-like_sf"/>
</dbReference>
<gene>
    <name evidence="2" type="ORF">ZYGR_0H03740</name>
</gene>
<dbReference type="Gene3D" id="3.40.50.1910">
    <property type="match status" value="1"/>
</dbReference>
<evidence type="ECO:0000313" key="2">
    <source>
        <dbReference type="EMBL" id="GAV47529.1"/>
    </source>
</evidence>
<dbReference type="Proteomes" id="UP000187013">
    <property type="component" value="Unassembled WGS sequence"/>
</dbReference>
<dbReference type="GO" id="GO:0035542">
    <property type="term" value="P:regulation of SNARE complex assembly"/>
    <property type="evidence" value="ECO:0007669"/>
    <property type="project" value="EnsemblFungi"/>
</dbReference>
<dbReference type="GO" id="GO:0006896">
    <property type="term" value="P:Golgi to vacuole transport"/>
    <property type="evidence" value="ECO:0007669"/>
    <property type="project" value="EnsemblFungi"/>
</dbReference>
<dbReference type="GO" id="GO:0006623">
    <property type="term" value="P:protein targeting to vacuole"/>
    <property type="evidence" value="ECO:0007669"/>
    <property type="project" value="EnsemblFungi"/>
</dbReference>
<dbReference type="GO" id="GO:0035091">
    <property type="term" value="F:phosphatidylinositol binding"/>
    <property type="evidence" value="ECO:0007669"/>
    <property type="project" value="EnsemblFungi"/>
</dbReference>
<dbReference type="GO" id="GO:0030897">
    <property type="term" value="C:HOPS complex"/>
    <property type="evidence" value="ECO:0007669"/>
    <property type="project" value="EnsemblFungi"/>
</dbReference>
<dbReference type="Gene3D" id="1.25.40.850">
    <property type="match status" value="1"/>
</dbReference>
<dbReference type="Pfam" id="PF00995">
    <property type="entry name" value="Sec1"/>
    <property type="match status" value="1"/>
</dbReference>
<comment type="caution">
    <text evidence="2">The sequence shown here is derived from an EMBL/GenBank/DDBJ whole genome shotgun (WGS) entry which is preliminary data.</text>
</comment>
<dbReference type="GO" id="GO:0048278">
    <property type="term" value="P:vesicle docking"/>
    <property type="evidence" value="ECO:0007669"/>
    <property type="project" value="EnsemblFungi"/>
</dbReference>
<dbReference type="GO" id="GO:0051469">
    <property type="term" value="P:vesicle fusion with vacuole"/>
    <property type="evidence" value="ECO:0007669"/>
    <property type="project" value="EnsemblFungi"/>
</dbReference>
<dbReference type="InterPro" id="IPR027482">
    <property type="entry name" value="Sec1-like_dom2"/>
</dbReference>
<dbReference type="SUPFAM" id="SSF56815">
    <property type="entry name" value="Sec1/munc18-like (SM) proteins"/>
    <property type="match status" value="1"/>
</dbReference>
<proteinExistence type="inferred from homology"/>
<dbReference type="GO" id="GO:0005829">
    <property type="term" value="C:cytosol"/>
    <property type="evidence" value="ECO:0007669"/>
    <property type="project" value="EnsemblFungi"/>
</dbReference>
<evidence type="ECO:0000256" key="1">
    <source>
        <dbReference type="ARBA" id="ARBA00009884"/>
    </source>
</evidence>
<dbReference type="Gene3D" id="3.90.830.10">
    <property type="entry name" value="Syntaxin Binding Protein 1, Chain A, domain 2"/>
    <property type="match status" value="1"/>
</dbReference>
<dbReference type="PANTHER" id="PTHR11679">
    <property type="entry name" value="VESICLE PROTEIN SORTING-ASSOCIATED"/>
    <property type="match status" value="1"/>
</dbReference>
<dbReference type="OMA" id="AYCGVVP"/>
<dbReference type="GO" id="GO:0005524">
    <property type="term" value="F:ATP binding"/>
    <property type="evidence" value="ECO:0007669"/>
    <property type="project" value="EnsemblFungi"/>
</dbReference>
<dbReference type="GO" id="GO:0006897">
    <property type="term" value="P:endocytosis"/>
    <property type="evidence" value="ECO:0007669"/>
    <property type="project" value="EnsemblFungi"/>
</dbReference>
<dbReference type="OrthoDB" id="10262287at2759"/>
<dbReference type="GO" id="GO:0034727">
    <property type="term" value="P:piecemeal microautophagy of the nucleus"/>
    <property type="evidence" value="ECO:0007669"/>
    <property type="project" value="EnsemblFungi"/>
</dbReference>
<organism evidence="2 3">
    <name type="scientific">Zygosaccharomyces rouxii</name>
    <dbReference type="NCBI Taxonomy" id="4956"/>
    <lineage>
        <taxon>Eukaryota</taxon>
        <taxon>Fungi</taxon>
        <taxon>Dikarya</taxon>
        <taxon>Ascomycota</taxon>
        <taxon>Saccharomycotina</taxon>
        <taxon>Saccharomycetes</taxon>
        <taxon>Saccharomycetales</taxon>
        <taxon>Saccharomycetaceae</taxon>
        <taxon>Zygosaccharomyces</taxon>
    </lineage>
</organism>
<dbReference type="eggNOG" id="KOG1302">
    <property type="taxonomic scope" value="Eukaryota"/>
</dbReference>
<dbReference type="InterPro" id="IPR001619">
    <property type="entry name" value="Sec1-like"/>
</dbReference>
<accession>A0A1Q2ZVR8</accession>
<dbReference type="InterPro" id="IPR043155">
    <property type="entry name" value="VPS33_dom3b"/>
</dbReference>
<sequence length="656" mass="75053">MSSNWNTRKFPRILCKSFFQILNGISSNEQILVVQPEVLPIINALFTFSQLTESTPARKIVLISEQLKGEVSEILSTFPGMDLIFVVDVRLDFALPEPLKHVAQSLDLPVMNIVFCTWETQAGNSLVKDNLTISDARIPHYIESQLETSSRIKLIGWNMLPFPQLDNDVLIAHVLYNSDEENMYAPSENFMQTATRGILMDNMVNCLESLLKHTQTNVTHAVSFGKESKRFLQSLRQRVETEENGEKLFIKETLYGDKYSGLETDLVVMERDMDPLTPLLTQLTYAGLIDDLYEFTPGAKTKSKKELSLKYTDDDIWEDLKFLNFGDLGAKLNTMARNSDDQYSSRPRTDNLGELKQFVDAIPELQENRKLINKHIDLSADILKQVENEQESQFNRILELEQNMLSLVLDNRGSVDSILDLIYENQLPMNTVLRLACVLSLCRNGLRDKDYEFIKQELVDAYGLNIVFQLERLTNRGLFTSKSLLSTTNCTTWRKEYRNISVWLDTLPRTEDANKEEPSFAYCGLVPLTTRLIQLVYDRSVMSKNYNSQQPFIISRPPNVFKAEELVGQIYGDSNLVHAESWMLPLRKNKKRVAVGQPEAGTSDIVILVFIGGITMGEMATLKFLQDKLRQKEIHKRFIIVSDGITNGNRFTRFKC</sequence>
<dbReference type="AlphaFoldDB" id="A0A1Q2ZVR8"/>
<dbReference type="EMBL" id="BDGX01000008">
    <property type="protein sequence ID" value="GAV47529.1"/>
    <property type="molecule type" value="Genomic_DNA"/>
</dbReference>
<dbReference type="GO" id="GO:0000329">
    <property type="term" value="C:fungal-type vacuole membrane"/>
    <property type="evidence" value="ECO:0007669"/>
    <property type="project" value="EnsemblFungi"/>
</dbReference>
<comment type="similarity">
    <text evidence="1">Belongs to the STXBP/unc-18/SEC1 family.</text>
</comment>
<reference evidence="2 3" key="1">
    <citation type="submission" date="2016-08" db="EMBL/GenBank/DDBJ databases">
        <title>Draft genome sequence of allopolyploid Zygosaccharomyces rouxii.</title>
        <authorList>
            <person name="Watanabe J."/>
            <person name="Uehara K."/>
            <person name="Mogi Y."/>
            <person name="Tsukioka Y."/>
        </authorList>
    </citation>
    <scope>NUCLEOTIDE SEQUENCE [LARGE SCALE GENOMIC DNA]</scope>
    <source>
        <strain evidence="2 3">NBRC 110957</strain>
    </source>
</reference>
<dbReference type="InterPro" id="IPR043127">
    <property type="entry name" value="Sec-1-like_dom3a"/>
</dbReference>